<reference evidence="2" key="1">
    <citation type="submission" date="2020-09" db="EMBL/GenBank/DDBJ databases">
        <title>Genome-Enabled Discovery of Anthraquinone Biosynthesis in Senna tora.</title>
        <authorList>
            <person name="Kang S.-H."/>
            <person name="Pandey R.P."/>
            <person name="Lee C.-M."/>
            <person name="Sim J.-S."/>
            <person name="Jeong J.-T."/>
            <person name="Choi B.-S."/>
            <person name="Jung M."/>
            <person name="Ginzburg D."/>
            <person name="Zhao K."/>
            <person name="Won S.Y."/>
            <person name="Oh T.-J."/>
            <person name="Yu Y."/>
            <person name="Kim N.-H."/>
            <person name="Lee O.R."/>
            <person name="Lee T.-H."/>
            <person name="Bashyal P."/>
            <person name="Kim T.-S."/>
            <person name="Lee W.-H."/>
            <person name="Kawkins C."/>
            <person name="Kim C.-K."/>
            <person name="Kim J.S."/>
            <person name="Ahn B.O."/>
            <person name="Rhee S.Y."/>
            <person name="Sohng J.K."/>
        </authorList>
    </citation>
    <scope>NUCLEOTIDE SEQUENCE</scope>
    <source>
        <tissue evidence="2">Leaf</tissue>
    </source>
</reference>
<feature type="compositionally biased region" description="Polar residues" evidence="1">
    <location>
        <begin position="50"/>
        <end position="60"/>
    </location>
</feature>
<sequence length="60" mass="6692">MEDNCNTGLCLGLGTQGYTPKKKKKQVGSLNLPFELCTKLSRDDDDDYHNSSVNDNAERN</sequence>
<keyword evidence="2" id="KW-0371">Homeobox</keyword>
<feature type="region of interest" description="Disordered" evidence="1">
    <location>
        <begin position="40"/>
        <end position="60"/>
    </location>
</feature>
<dbReference type="EMBL" id="JAAIUW010000001">
    <property type="protein sequence ID" value="KAF7844123.1"/>
    <property type="molecule type" value="Genomic_DNA"/>
</dbReference>
<accession>A0A834XIX5</accession>
<evidence type="ECO:0000313" key="2">
    <source>
        <dbReference type="EMBL" id="KAF7844123.1"/>
    </source>
</evidence>
<evidence type="ECO:0000313" key="3">
    <source>
        <dbReference type="Proteomes" id="UP000634136"/>
    </source>
</evidence>
<proteinExistence type="predicted"/>
<dbReference type="AlphaFoldDB" id="A0A834XIX5"/>
<organism evidence="2 3">
    <name type="scientific">Senna tora</name>
    <dbReference type="NCBI Taxonomy" id="362788"/>
    <lineage>
        <taxon>Eukaryota</taxon>
        <taxon>Viridiplantae</taxon>
        <taxon>Streptophyta</taxon>
        <taxon>Embryophyta</taxon>
        <taxon>Tracheophyta</taxon>
        <taxon>Spermatophyta</taxon>
        <taxon>Magnoliopsida</taxon>
        <taxon>eudicotyledons</taxon>
        <taxon>Gunneridae</taxon>
        <taxon>Pentapetalae</taxon>
        <taxon>rosids</taxon>
        <taxon>fabids</taxon>
        <taxon>Fabales</taxon>
        <taxon>Fabaceae</taxon>
        <taxon>Caesalpinioideae</taxon>
        <taxon>Cassia clade</taxon>
        <taxon>Senna</taxon>
    </lineage>
</organism>
<evidence type="ECO:0000256" key="1">
    <source>
        <dbReference type="SAM" id="MobiDB-lite"/>
    </source>
</evidence>
<keyword evidence="2" id="KW-0238">DNA-binding</keyword>
<keyword evidence="3" id="KW-1185">Reference proteome</keyword>
<dbReference type="Proteomes" id="UP000634136">
    <property type="component" value="Unassembled WGS sequence"/>
</dbReference>
<comment type="caution">
    <text evidence="2">The sequence shown here is derived from an EMBL/GenBank/DDBJ whole genome shotgun (WGS) entry which is preliminary data.</text>
</comment>
<name>A0A834XIX5_9FABA</name>
<dbReference type="GO" id="GO:0003677">
    <property type="term" value="F:DNA binding"/>
    <property type="evidence" value="ECO:0007669"/>
    <property type="project" value="UniProtKB-KW"/>
</dbReference>
<protein>
    <submittedName>
        <fullName evidence="2">Homeobox-leucine zipper protein HAT3</fullName>
    </submittedName>
</protein>
<gene>
    <name evidence="2" type="ORF">G2W53_001028</name>
</gene>